<evidence type="ECO:0000256" key="5">
    <source>
        <dbReference type="SAM" id="MobiDB-lite"/>
    </source>
</evidence>
<dbReference type="OrthoDB" id="4822at2157"/>
<comment type="subcellular location">
    <subcellularLocation>
        <location evidence="1">Membrane</location>
    </subcellularLocation>
</comment>
<evidence type="ECO:0000256" key="6">
    <source>
        <dbReference type="SAM" id="Phobius"/>
    </source>
</evidence>
<keyword evidence="8" id="KW-1185">Reference proteome</keyword>
<feature type="region of interest" description="Disordered" evidence="5">
    <location>
        <begin position="1"/>
        <end position="67"/>
    </location>
</feature>
<evidence type="ECO:0000256" key="1">
    <source>
        <dbReference type="ARBA" id="ARBA00004370"/>
    </source>
</evidence>
<keyword evidence="2 6" id="KW-0812">Transmembrane</keyword>
<evidence type="ECO:0000313" key="8">
    <source>
        <dbReference type="Proteomes" id="UP000319712"/>
    </source>
</evidence>
<evidence type="ECO:0000313" key="7">
    <source>
        <dbReference type="EMBL" id="SMO32278.1"/>
    </source>
</evidence>
<dbReference type="EMBL" id="FXTD01000001">
    <property type="protein sequence ID" value="SMO32278.1"/>
    <property type="molecule type" value="Genomic_DNA"/>
</dbReference>
<keyword evidence="3 6" id="KW-1133">Transmembrane helix</keyword>
<keyword evidence="4 6" id="KW-0472">Membrane</keyword>
<evidence type="ECO:0000256" key="4">
    <source>
        <dbReference type="ARBA" id="ARBA00023136"/>
    </source>
</evidence>
<sequence length="320" mass="34081">MDPEDRPASSGDDPIGDDPADGGSDGDDPVGNGDHHGDDPVGGGPDGTDPSGNDPNETDPTTEVRIDDEESGLFYRFRHDMEGPLMWLREMLSSVAVVLLIGLILFAVSGVWPPMVAVESPSMEPNMNTGDLVFVTEPGRLAPDVSDNDIGVVTHEAGEENGYRTFGDYGSVVIYQPPGRQASPIIHRAMFHVEEGENWYDRADERYHNADDCGELRNCPAPHAGFVTLGDNNRQYDQANGLAEPVAAEWVIGVARVRVPYLGYVRLITTGQAEVSDVLGVVVVSPENEAFASATTGIEIDVGEPRSVSVDPPVAGSAAA</sequence>
<dbReference type="Proteomes" id="UP000319712">
    <property type="component" value="Unassembled WGS sequence"/>
</dbReference>
<name>A0A521ABX5_9EURY</name>
<dbReference type="PANTHER" id="PTHR10806">
    <property type="entry name" value="SIGNAL PEPTIDASE COMPLEX CATALYTIC SUBUNIT SEC11"/>
    <property type="match status" value="1"/>
</dbReference>
<reference evidence="7 8" key="1">
    <citation type="submission" date="2017-05" db="EMBL/GenBank/DDBJ databases">
        <authorList>
            <person name="Varghese N."/>
            <person name="Submissions S."/>
        </authorList>
    </citation>
    <scope>NUCLEOTIDE SEQUENCE [LARGE SCALE GENOMIC DNA]</scope>
    <source>
        <strain evidence="7 8">DSM 19504</strain>
    </source>
</reference>
<dbReference type="RefSeq" id="WP_142473282.1">
    <property type="nucleotide sequence ID" value="NZ_FXTD01000001.1"/>
</dbReference>
<gene>
    <name evidence="7" type="ORF">SAMN06264867_10148</name>
</gene>
<dbReference type="InterPro" id="IPR036286">
    <property type="entry name" value="LexA/Signal_pep-like_sf"/>
</dbReference>
<evidence type="ECO:0000256" key="2">
    <source>
        <dbReference type="ARBA" id="ARBA00022692"/>
    </source>
</evidence>
<organism evidence="7 8">
    <name type="scientific">Halorubrum cibi</name>
    <dbReference type="NCBI Taxonomy" id="413815"/>
    <lineage>
        <taxon>Archaea</taxon>
        <taxon>Methanobacteriati</taxon>
        <taxon>Methanobacteriota</taxon>
        <taxon>Stenosarchaea group</taxon>
        <taxon>Halobacteria</taxon>
        <taxon>Halobacteriales</taxon>
        <taxon>Haloferacaceae</taxon>
        <taxon>Halorubrum</taxon>
    </lineage>
</organism>
<feature type="transmembrane region" description="Helical" evidence="6">
    <location>
        <begin position="91"/>
        <end position="112"/>
    </location>
</feature>
<accession>A0A521ABX5</accession>
<feature type="compositionally biased region" description="Acidic residues" evidence="5">
    <location>
        <begin position="14"/>
        <end position="28"/>
    </location>
</feature>
<dbReference type="GO" id="GO:0016020">
    <property type="term" value="C:membrane"/>
    <property type="evidence" value="ECO:0007669"/>
    <property type="project" value="UniProtKB-SubCell"/>
</dbReference>
<dbReference type="SUPFAM" id="SSF51306">
    <property type="entry name" value="LexA/Signal peptidase"/>
    <property type="match status" value="1"/>
</dbReference>
<dbReference type="GO" id="GO:0006465">
    <property type="term" value="P:signal peptide processing"/>
    <property type="evidence" value="ECO:0007669"/>
    <property type="project" value="InterPro"/>
</dbReference>
<dbReference type="InterPro" id="IPR019533">
    <property type="entry name" value="Peptidase_S26"/>
</dbReference>
<dbReference type="PANTHER" id="PTHR10806:SF6">
    <property type="entry name" value="SIGNAL PEPTIDASE COMPLEX CATALYTIC SUBUNIT SEC11"/>
    <property type="match status" value="1"/>
</dbReference>
<proteinExistence type="predicted"/>
<dbReference type="CDD" id="cd06530">
    <property type="entry name" value="S26_SPase_I"/>
    <property type="match status" value="1"/>
</dbReference>
<dbReference type="AlphaFoldDB" id="A0A521ABX5"/>
<protein>
    <submittedName>
        <fullName evidence="7">Signal peptidase, endoplasmic reticulum-type</fullName>
    </submittedName>
</protein>
<dbReference type="InterPro" id="IPR001733">
    <property type="entry name" value="Peptidase_S26B"/>
</dbReference>
<dbReference type="GO" id="GO:0004252">
    <property type="term" value="F:serine-type endopeptidase activity"/>
    <property type="evidence" value="ECO:0007669"/>
    <property type="project" value="InterPro"/>
</dbReference>
<evidence type="ECO:0000256" key="3">
    <source>
        <dbReference type="ARBA" id="ARBA00022989"/>
    </source>
</evidence>